<organism evidence="1 2">
    <name type="scientific">Zosterops borbonicus</name>
    <dbReference type="NCBI Taxonomy" id="364589"/>
    <lineage>
        <taxon>Eukaryota</taxon>
        <taxon>Metazoa</taxon>
        <taxon>Chordata</taxon>
        <taxon>Craniata</taxon>
        <taxon>Vertebrata</taxon>
        <taxon>Euteleostomi</taxon>
        <taxon>Archelosauria</taxon>
        <taxon>Archosauria</taxon>
        <taxon>Dinosauria</taxon>
        <taxon>Saurischia</taxon>
        <taxon>Theropoda</taxon>
        <taxon>Coelurosauria</taxon>
        <taxon>Aves</taxon>
        <taxon>Neognathae</taxon>
        <taxon>Neoaves</taxon>
        <taxon>Telluraves</taxon>
        <taxon>Australaves</taxon>
        <taxon>Passeriformes</taxon>
        <taxon>Sylvioidea</taxon>
        <taxon>Zosteropidae</taxon>
        <taxon>Zosterops</taxon>
    </lineage>
</organism>
<sequence length="57" mass="6774">SFRVSFWHPRWDVLCPAVGPVGGVDFLRCPRDFPWREFRFSGRSLREQTTAPDHQRN</sequence>
<accession>A0A8K1FXD4</accession>
<feature type="non-terminal residue" evidence="1">
    <location>
        <position position="57"/>
    </location>
</feature>
<feature type="non-terminal residue" evidence="1">
    <location>
        <position position="1"/>
    </location>
</feature>
<evidence type="ECO:0000313" key="2">
    <source>
        <dbReference type="Proteomes" id="UP000796761"/>
    </source>
</evidence>
<evidence type="ECO:0000313" key="1">
    <source>
        <dbReference type="EMBL" id="TRZ07327.1"/>
    </source>
</evidence>
<name>A0A8K1FXD4_9PASS</name>
<gene>
    <name evidence="1" type="ORF">HGM15179_019779</name>
</gene>
<proteinExistence type="predicted"/>
<keyword evidence="2" id="KW-1185">Reference proteome</keyword>
<dbReference type="Proteomes" id="UP000796761">
    <property type="component" value="Unassembled WGS sequence"/>
</dbReference>
<comment type="caution">
    <text evidence="1">The sequence shown here is derived from an EMBL/GenBank/DDBJ whole genome shotgun (WGS) entry which is preliminary data.</text>
</comment>
<dbReference type="EMBL" id="SWJQ01001827">
    <property type="protein sequence ID" value="TRZ07327.1"/>
    <property type="molecule type" value="Genomic_DNA"/>
</dbReference>
<dbReference type="AlphaFoldDB" id="A0A8K1FXD4"/>
<reference evidence="1" key="1">
    <citation type="submission" date="2019-04" db="EMBL/GenBank/DDBJ databases">
        <title>Genome assembly of Zosterops borbonicus 15179.</title>
        <authorList>
            <person name="Leroy T."/>
            <person name="Anselmetti Y."/>
            <person name="Tilak M.-K."/>
            <person name="Nabholz B."/>
        </authorList>
    </citation>
    <scope>NUCLEOTIDE SEQUENCE</scope>
    <source>
        <strain evidence="1">HGM_15179</strain>
        <tissue evidence="1">Muscle</tissue>
    </source>
</reference>
<protein>
    <submittedName>
        <fullName evidence="1">Uncharacterized protein</fullName>
    </submittedName>
</protein>